<name>A0ABN9PI98_9DINO</name>
<feature type="compositionally biased region" description="Basic residues" evidence="1">
    <location>
        <begin position="120"/>
        <end position="129"/>
    </location>
</feature>
<comment type="caution">
    <text evidence="2">The sequence shown here is derived from an EMBL/GenBank/DDBJ whole genome shotgun (WGS) entry which is preliminary data.</text>
</comment>
<accession>A0ABN9PI98</accession>
<evidence type="ECO:0000256" key="1">
    <source>
        <dbReference type="SAM" id="MobiDB-lite"/>
    </source>
</evidence>
<feature type="compositionally biased region" description="Basic residues" evidence="1">
    <location>
        <begin position="96"/>
        <end position="109"/>
    </location>
</feature>
<organism evidence="2 3">
    <name type="scientific">Prorocentrum cordatum</name>
    <dbReference type="NCBI Taxonomy" id="2364126"/>
    <lineage>
        <taxon>Eukaryota</taxon>
        <taxon>Sar</taxon>
        <taxon>Alveolata</taxon>
        <taxon>Dinophyceae</taxon>
        <taxon>Prorocentrales</taxon>
        <taxon>Prorocentraceae</taxon>
        <taxon>Prorocentrum</taxon>
    </lineage>
</organism>
<feature type="compositionally biased region" description="Basic residues" evidence="1">
    <location>
        <begin position="157"/>
        <end position="166"/>
    </location>
</feature>
<keyword evidence="3" id="KW-1185">Reference proteome</keyword>
<gene>
    <name evidence="2" type="ORF">PCOR1329_LOCUS2229</name>
</gene>
<dbReference type="Proteomes" id="UP001189429">
    <property type="component" value="Unassembled WGS sequence"/>
</dbReference>
<reference evidence="2" key="1">
    <citation type="submission" date="2023-10" db="EMBL/GenBank/DDBJ databases">
        <authorList>
            <person name="Chen Y."/>
            <person name="Shah S."/>
            <person name="Dougan E. K."/>
            <person name="Thang M."/>
            <person name="Chan C."/>
        </authorList>
    </citation>
    <scope>NUCLEOTIDE SEQUENCE [LARGE SCALE GENOMIC DNA]</scope>
</reference>
<evidence type="ECO:0000313" key="3">
    <source>
        <dbReference type="Proteomes" id="UP001189429"/>
    </source>
</evidence>
<dbReference type="EMBL" id="CAUYUJ010000558">
    <property type="protein sequence ID" value="CAK0791286.1"/>
    <property type="molecule type" value="Genomic_DNA"/>
</dbReference>
<proteinExistence type="predicted"/>
<protein>
    <submittedName>
        <fullName evidence="2">Uncharacterized protein</fullName>
    </submittedName>
</protein>
<feature type="compositionally biased region" description="Low complexity" evidence="1">
    <location>
        <begin position="56"/>
        <end position="73"/>
    </location>
</feature>
<feature type="region of interest" description="Disordered" evidence="1">
    <location>
        <begin position="56"/>
        <end position="166"/>
    </location>
</feature>
<feature type="compositionally biased region" description="Low complexity" evidence="1">
    <location>
        <begin position="81"/>
        <end position="95"/>
    </location>
</feature>
<sequence>MRKKLRAAARRPPPWRFAGPAVLDEKIGSPVARVSQARGEVQQVARSTATGAMVATAAASVSSRGSEQQQQQRWPERAAREQGPLARGGATAGRAPRPRWLRRPQRRQRAVQVCGPSAVRRARGARRAQRGGGLLRGRRPQTGKPPPALLGPVQRGGARRGKRLAR</sequence>
<evidence type="ECO:0000313" key="2">
    <source>
        <dbReference type="EMBL" id="CAK0791286.1"/>
    </source>
</evidence>